<evidence type="ECO:0000256" key="2">
    <source>
        <dbReference type="ARBA" id="ARBA00022484"/>
    </source>
</evidence>
<keyword evidence="2 10" id="KW-0696">RNA-directed RNA polymerase</keyword>
<evidence type="ECO:0000256" key="3">
    <source>
        <dbReference type="ARBA" id="ARBA00022679"/>
    </source>
</evidence>
<evidence type="ECO:0000259" key="8">
    <source>
        <dbReference type="PROSITE" id="PS50507"/>
    </source>
</evidence>
<proteinExistence type="predicted"/>
<keyword evidence="4" id="KW-0548">Nucleotidyltransferase</keyword>
<evidence type="ECO:0000256" key="4">
    <source>
        <dbReference type="ARBA" id="ARBA00022695"/>
    </source>
</evidence>
<dbReference type="InterPro" id="IPR043128">
    <property type="entry name" value="Rev_trsase/Diguanyl_cyclase"/>
</dbReference>
<reference evidence="10" key="1">
    <citation type="submission" date="2022-05" db="EMBL/GenBank/DDBJ databases">
        <authorList>
            <person name="Cao W."/>
            <person name="Jia N."/>
            <person name="Lam T.T.-Y."/>
            <person name="Ni X."/>
            <person name="Liu J."/>
        </authorList>
    </citation>
    <scope>NUCLEOTIDE SEQUENCE</scope>
    <source>
        <strain evidence="10">TIGMIC 4</strain>
    </source>
</reference>
<feature type="domain" description="RdRp catalytic" evidence="9">
    <location>
        <begin position="313"/>
        <end position="457"/>
    </location>
</feature>
<feature type="domain" description="RdRp catalytic" evidence="8">
    <location>
        <begin position="313"/>
        <end position="434"/>
    </location>
</feature>
<evidence type="ECO:0000256" key="5">
    <source>
        <dbReference type="ARBA" id="ARBA00022741"/>
    </source>
</evidence>
<feature type="region of interest" description="Disordered" evidence="7">
    <location>
        <begin position="102"/>
        <end position="146"/>
    </location>
</feature>
<dbReference type="InterPro" id="IPR043502">
    <property type="entry name" value="DNA/RNA_pol_sf"/>
</dbReference>
<dbReference type="InterPro" id="IPR007094">
    <property type="entry name" value="RNA-dir_pol_PSvirus"/>
</dbReference>
<dbReference type="GO" id="GO:0039694">
    <property type="term" value="P:viral RNA genome replication"/>
    <property type="evidence" value="ECO:0007669"/>
    <property type="project" value="InterPro"/>
</dbReference>
<accession>A0A9E7V251</accession>
<evidence type="ECO:0000259" key="9">
    <source>
        <dbReference type="PROSITE" id="PS50522"/>
    </source>
</evidence>
<dbReference type="SUPFAM" id="SSF56672">
    <property type="entry name" value="DNA/RNA polymerases"/>
    <property type="match status" value="1"/>
</dbReference>
<dbReference type="GO" id="GO:0006351">
    <property type="term" value="P:DNA-templated transcription"/>
    <property type="evidence" value="ECO:0007669"/>
    <property type="project" value="InterPro"/>
</dbReference>
<dbReference type="PROSITE" id="PS50522">
    <property type="entry name" value="RDRP_PHAGE"/>
    <property type="match status" value="1"/>
</dbReference>
<sequence length="581" mass="65003">MTERAGISFRGVYRTSARGRAILRQLGSPQEKISADWDMLHFFGEEYGLRPEEDNKSVFNPGWLWRGLAKYAAPGESIPSTIAEQLVYHSGPKFEHGLRIDGQREGQSHPDLQGCGTSSPGNADPKGTRRGRRAHDGPCGDTSASRLDYRRRATVPVYVRPSDGGNGCDSVKRTSVYADAVNAAFRVAGNRSRGYKLLDVDTVLRNVLHMDKSAGLPFFGRVRDHVDRARELAERVRLGDRSFDPYVAFRRIQHGSSGSKGRLVWGSPLSTTILASQYSKAAFQGLRNIRAFAFGAKRSTHGSYVTEFQSKYRRVYSLDFSGFDQTIPAHVIGDAFEILKTWLDMSEEEERFFYRLTYDFIHSTIVMPDGLMYQKHRGVPSGSPFTSLIGSISNLIILQYVWIRLTGKAIDEFELAILGDDSIVATNANPSLKSIASAAAELGMVVSPQKSQVATGPSEVVSFLGYDWLNGWPHRDKRELVQRIVFPERHTQWSLEYRNNRLYGYSSLCIEAYDLVLEYLHYKDVKVDATLRRLAGSAKEYGSTVGSSGPGVLRYRESEDKEFVKRDQYGRAILTVLGTVA</sequence>
<keyword evidence="6" id="KW-0693">Viral RNA replication</keyword>
<evidence type="ECO:0000256" key="7">
    <source>
        <dbReference type="SAM" id="MobiDB-lite"/>
    </source>
</evidence>
<dbReference type="EC" id="2.7.7.48" evidence="1"/>
<keyword evidence="3" id="KW-0808">Transferase</keyword>
<dbReference type="GO" id="GO:0003723">
    <property type="term" value="F:RNA binding"/>
    <property type="evidence" value="ECO:0007669"/>
    <property type="project" value="InterPro"/>
</dbReference>
<evidence type="ECO:0000256" key="6">
    <source>
        <dbReference type="ARBA" id="ARBA00022953"/>
    </source>
</evidence>
<evidence type="ECO:0000256" key="1">
    <source>
        <dbReference type="ARBA" id="ARBA00012494"/>
    </source>
</evidence>
<dbReference type="GO" id="GO:0003968">
    <property type="term" value="F:RNA-directed RNA polymerase activity"/>
    <property type="evidence" value="ECO:0007669"/>
    <property type="project" value="UniProtKB-KW"/>
</dbReference>
<dbReference type="Gene3D" id="3.30.70.270">
    <property type="match status" value="1"/>
</dbReference>
<evidence type="ECO:0000313" key="10">
    <source>
        <dbReference type="EMBL" id="UYL95499.1"/>
    </source>
</evidence>
<dbReference type="EMBL" id="ON746475">
    <property type="protein sequence ID" value="UYL95499.1"/>
    <property type="molecule type" value="Genomic_RNA"/>
</dbReference>
<dbReference type="PROSITE" id="PS50507">
    <property type="entry name" value="RDRP_SSRNA_POS"/>
    <property type="match status" value="1"/>
</dbReference>
<protein>
    <recommendedName>
        <fullName evidence="1">RNA-directed RNA polymerase</fullName>
        <ecNumber evidence="1">2.7.7.48</ecNumber>
    </recommendedName>
</protein>
<dbReference type="InterPro" id="IPR001205">
    <property type="entry name" value="RNA-dir_pol_C"/>
</dbReference>
<organism evidence="10">
    <name type="scientific">Sanmenxia Parti tick virus 1</name>
    <dbReference type="NCBI Taxonomy" id="2972277"/>
    <lineage>
        <taxon>Viruses</taxon>
        <taxon>Riboviria</taxon>
        <taxon>Orthornavirae</taxon>
        <taxon>Pisuviricota</taxon>
        <taxon>Duplopiviricetes</taxon>
        <taxon>Durnavirales</taxon>
        <taxon>Partitiviridae</taxon>
    </lineage>
</organism>
<name>A0A9E7V251_9VIRU</name>
<dbReference type="InterPro" id="IPR007096">
    <property type="entry name" value="RNA-dir_Rpol_cat_phage"/>
</dbReference>
<dbReference type="GO" id="GO:0000166">
    <property type="term" value="F:nucleotide binding"/>
    <property type="evidence" value="ECO:0007669"/>
    <property type="project" value="UniProtKB-KW"/>
</dbReference>
<dbReference type="Pfam" id="PF00680">
    <property type="entry name" value="RdRP_1"/>
    <property type="match status" value="1"/>
</dbReference>
<keyword evidence="5" id="KW-0547">Nucleotide-binding</keyword>